<accession>A0AAV4SWS9</accession>
<organism evidence="2 3">
    <name type="scientific">Caerostris darwini</name>
    <dbReference type="NCBI Taxonomy" id="1538125"/>
    <lineage>
        <taxon>Eukaryota</taxon>
        <taxon>Metazoa</taxon>
        <taxon>Ecdysozoa</taxon>
        <taxon>Arthropoda</taxon>
        <taxon>Chelicerata</taxon>
        <taxon>Arachnida</taxon>
        <taxon>Araneae</taxon>
        <taxon>Araneomorphae</taxon>
        <taxon>Entelegynae</taxon>
        <taxon>Araneoidea</taxon>
        <taxon>Araneidae</taxon>
        <taxon>Caerostris</taxon>
    </lineage>
</organism>
<comment type="caution">
    <text evidence="2">The sequence shown here is derived from an EMBL/GenBank/DDBJ whole genome shotgun (WGS) entry which is preliminary data.</text>
</comment>
<reference evidence="2 3" key="1">
    <citation type="submission" date="2021-06" db="EMBL/GenBank/DDBJ databases">
        <title>Caerostris darwini draft genome.</title>
        <authorList>
            <person name="Kono N."/>
            <person name="Arakawa K."/>
        </authorList>
    </citation>
    <scope>NUCLEOTIDE SEQUENCE [LARGE SCALE GENOMIC DNA]</scope>
</reference>
<evidence type="ECO:0000313" key="3">
    <source>
        <dbReference type="Proteomes" id="UP001054837"/>
    </source>
</evidence>
<feature type="signal peptide" evidence="1">
    <location>
        <begin position="1"/>
        <end position="22"/>
    </location>
</feature>
<feature type="chain" id="PRO_5043338173" evidence="1">
    <location>
        <begin position="23"/>
        <end position="123"/>
    </location>
</feature>
<dbReference type="Proteomes" id="UP001054837">
    <property type="component" value="Unassembled WGS sequence"/>
</dbReference>
<proteinExistence type="predicted"/>
<name>A0AAV4SWS9_9ARAC</name>
<sequence>MKNLSLLALLMICSMFCHLVRGQDGDCREIGKKMAEELEKMANDGELPECAEIDEFKNLIINYGEEDEQQYVEEFKAMYQASDDKDAIKECVEEVMKGALAKIEDIPEKCQEKIENYADELTA</sequence>
<dbReference type="AlphaFoldDB" id="A0AAV4SWS9"/>
<keyword evidence="3" id="KW-1185">Reference proteome</keyword>
<evidence type="ECO:0000256" key="1">
    <source>
        <dbReference type="SAM" id="SignalP"/>
    </source>
</evidence>
<evidence type="ECO:0000313" key="2">
    <source>
        <dbReference type="EMBL" id="GIY37711.1"/>
    </source>
</evidence>
<gene>
    <name evidence="2" type="ORF">CDAR_421381</name>
</gene>
<dbReference type="EMBL" id="BPLQ01008495">
    <property type="protein sequence ID" value="GIY37711.1"/>
    <property type="molecule type" value="Genomic_DNA"/>
</dbReference>
<keyword evidence="1" id="KW-0732">Signal</keyword>
<protein>
    <submittedName>
        <fullName evidence="2">Uncharacterized protein</fullName>
    </submittedName>
</protein>